<keyword evidence="1" id="KW-0472">Membrane</keyword>
<protein>
    <submittedName>
        <fullName evidence="2">Uncharacterized protein</fullName>
    </submittedName>
</protein>
<name>A0A4R8H3V7_9FIRM</name>
<dbReference type="STRING" id="926561.GCA_000379025_01562"/>
<dbReference type="Proteomes" id="UP000295832">
    <property type="component" value="Unassembled WGS sequence"/>
</dbReference>
<evidence type="ECO:0000313" key="2">
    <source>
        <dbReference type="EMBL" id="TDX51368.1"/>
    </source>
</evidence>
<sequence length="38" mass="4057">MGLYGGGSLLWLIILIILPLLFGGTTELKPGLKPGIKY</sequence>
<organism evidence="2 3">
    <name type="scientific">Orenia marismortui</name>
    <dbReference type="NCBI Taxonomy" id="46469"/>
    <lineage>
        <taxon>Bacteria</taxon>
        <taxon>Bacillati</taxon>
        <taxon>Bacillota</taxon>
        <taxon>Clostridia</taxon>
        <taxon>Halanaerobiales</taxon>
        <taxon>Halobacteroidaceae</taxon>
        <taxon>Orenia</taxon>
    </lineage>
</organism>
<keyword evidence="1" id="KW-0812">Transmembrane</keyword>
<evidence type="ECO:0000313" key="3">
    <source>
        <dbReference type="Proteomes" id="UP000295832"/>
    </source>
</evidence>
<keyword evidence="1" id="KW-1133">Transmembrane helix</keyword>
<reference evidence="2 3" key="1">
    <citation type="submission" date="2019-03" db="EMBL/GenBank/DDBJ databases">
        <title>Subsurface microbial communities from deep shales in Ohio and West Virginia, USA.</title>
        <authorList>
            <person name="Wrighton K."/>
        </authorList>
    </citation>
    <scope>NUCLEOTIDE SEQUENCE [LARGE SCALE GENOMIC DNA]</scope>
    <source>
        <strain evidence="2 3">MSL 6dP</strain>
    </source>
</reference>
<comment type="caution">
    <text evidence="2">The sequence shown here is derived from an EMBL/GenBank/DDBJ whole genome shotgun (WGS) entry which is preliminary data.</text>
</comment>
<keyword evidence="3" id="KW-1185">Reference proteome</keyword>
<dbReference type="EMBL" id="SOEG01000013">
    <property type="protein sequence ID" value="TDX51368.1"/>
    <property type="molecule type" value="Genomic_DNA"/>
</dbReference>
<feature type="transmembrane region" description="Helical" evidence="1">
    <location>
        <begin position="6"/>
        <end position="24"/>
    </location>
</feature>
<dbReference type="AlphaFoldDB" id="A0A4R8H3V7"/>
<gene>
    <name evidence="2" type="ORF">C7959_11313</name>
</gene>
<evidence type="ECO:0000256" key="1">
    <source>
        <dbReference type="SAM" id="Phobius"/>
    </source>
</evidence>
<proteinExistence type="predicted"/>
<accession>A0A4R8H3V7</accession>